<accession>A0A0E9WLF1</accession>
<sequence>MFWMFGGWIFLLQTEFILPPHRPICCGFIDLRCLLVLLFVYSRRPCQNNIQQAGGTPKDCFWD</sequence>
<protein>
    <submittedName>
        <fullName evidence="2">Uncharacterized protein</fullName>
    </submittedName>
</protein>
<feature type="signal peptide" evidence="1">
    <location>
        <begin position="1"/>
        <end position="16"/>
    </location>
</feature>
<evidence type="ECO:0000313" key="2">
    <source>
        <dbReference type="EMBL" id="JAH90283.1"/>
    </source>
</evidence>
<keyword evidence="1" id="KW-0732">Signal</keyword>
<name>A0A0E9WLF1_ANGAN</name>
<dbReference type="EMBL" id="GBXM01018294">
    <property type="protein sequence ID" value="JAH90283.1"/>
    <property type="molecule type" value="Transcribed_RNA"/>
</dbReference>
<organism evidence="2">
    <name type="scientific">Anguilla anguilla</name>
    <name type="common">European freshwater eel</name>
    <name type="synonym">Muraena anguilla</name>
    <dbReference type="NCBI Taxonomy" id="7936"/>
    <lineage>
        <taxon>Eukaryota</taxon>
        <taxon>Metazoa</taxon>
        <taxon>Chordata</taxon>
        <taxon>Craniata</taxon>
        <taxon>Vertebrata</taxon>
        <taxon>Euteleostomi</taxon>
        <taxon>Actinopterygii</taxon>
        <taxon>Neopterygii</taxon>
        <taxon>Teleostei</taxon>
        <taxon>Anguilliformes</taxon>
        <taxon>Anguillidae</taxon>
        <taxon>Anguilla</taxon>
    </lineage>
</organism>
<feature type="chain" id="PRO_5002434559" evidence="1">
    <location>
        <begin position="17"/>
        <end position="63"/>
    </location>
</feature>
<dbReference type="AlphaFoldDB" id="A0A0E9WLF1"/>
<reference evidence="2" key="1">
    <citation type="submission" date="2014-11" db="EMBL/GenBank/DDBJ databases">
        <authorList>
            <person name="Amaro Gonzalez C."/>
        </authorList>
    </citation>
    <scope>NUCLEOTIDE SEQUENCE</scope>
</reference>
<proteinExistence type="predicted"/>
<reference evidence="2" key="2">
    <citation type="journal article" date="2015" name="Fish Shellfish Immunol.">
        <title>Early steps in the European eel (Anguilla anguilla)-Vibrio vulnificus interaction in the gills: Role of the RtxA13 toxin.</title>
        <authorList>
            <person name="Callol A."/>
            <person name="Pajuelo D."/>
            <person name="Ebbesson L."/>
            <person name="Teles M."/>
            <person name="MacKenzie S."/>
            <person name="Amaro C."/>
        </authorList>
    </citation>
    <scope>NUCLEOTIDE SEQUENCE</scope>
</reference>
<evidence type="ECO:0000256" key="1">
    <source>
        <dbReference type="SAM" id="SignalP"/>
    </source>
</evidence>